<dbReference type="SUPFAM" id="SSF48403">
    <property type="entry name" value="Ankyrin repeat"/>
    <property type="match status" value="1"/>
</dbReference>
<dbReference type="InterPro" id="IPR002110">
    <property type="entry name" value="Ankyrin_rpt"/>
</dbReference>
<dbReference type="AlphaFoldDB" id="A0AAV2HBF7"/>
<gene>
    <name evidence="4" type="ORF">GSLYS_00005231001</name>
</gene>
<evidence type="ECO:0000256" key="2">
    <source>
        <dbReference type="ARBA" id="ARBA00023043"/>
    </source>
</evidence>
<dbReference type="EMBL" id="CAXITT010000081">
    <property type="protein sequence ID" value="CAL1531136.1"/>
    <property type="molecule type" value="Genomic_DNA"/>
</dbReference>
<dbReference type="SMART" id="SM00248">
    <property type="entry name" value="ANK"/>
    <property type="match status" value="3"/>
</dbReference>
<dbReference type="PANTHER" id="PTHR24198:SF165">
    <property type="entry name" value="ANKYRIN REPEAT-CONTAINING PROTEIN-RELATED"/>
    <property type="match status" value="1"/>
</dbReference>
<protein>
    <submittedName>
        <fullName evidence="4">Uncharacterized protein</fullName>
    </submittedName>
</protein>
<dbReference type="Pfam" id="PF00023">
    <property type="entry name" value="Ank"/>
    <property type="match status" value="1"/>
</dbReference>
<dbReference type="Pfam" id="PF12796">
    <property type="entry name" value="Ank_2"/>
    <property type="match status" value="1"/>
</dbReference>
<keyword evidence="2 3" id="KW-0040">ANK repeat</keyword>
<keyword evidence="1" id="KW-0677">Repeat</keyword>
<dbReference type="PROSITE" id="PS50088">
    <property type="entry name" value="ANK_REPEAT"/>
    <property type="match status" value="3"/>
</dbReference>
<dbReference type="PANTHER" id="PTHR24198">
    <property type="entry name" value="ANKYRIN REPEAT AND PROTEIN KINASE DOMAIN-CONTAINING PROTEIN"/>
    <property type="match status" value="1"/>
</dbReference>
<reference evidence="4 5" key="1">
    <citation type="submission" date="2024-04" db="EMBL/GenBank/DDBJ databases">
        <authorList>
            <consortium name="Genoscope - CEA"/>
            <person name="William W."/>
        </authorList>
    </citation>
    <scope>NUCLEOTIDE SEQUENCE [LARGE SCALE GENOMIC DNA]</scope>
</reference>
<evidence type="ECO:0000256" key="3">
    <source>
        <dbReference type="PROSITE-ProRule" id="PRU00023"/>
    </source>
</evidence>
<comment type="caution">
    <text evidence="4">The sequence shown here is derived from an EMBL/GenBank/DDBJ whole genome shotgun (WGS) entry which is preliminary data.</text>
</comment>
<feature type="repeat" description="ANK" evidence="3">
    <location>
        <begin position="91"/>
        <end position="123"/>
    </location>
</feature>
<dbReference type="PRINTS" id="PR01415">
    <property type="entry name" value="ANKYRIN"/>
</dbReference>
<proteinExistence type="predicted"/>
<dbReference type="PROSITE" id="PS50297">
    <property type="entry name" value="ANK_REP_REGION"/>
    <property type="match status" value="3"/>
</dbReference>
<evidence type="ECO:0000256" key="1">
    <source>
        <dbReference type="ARBA" id="ARBA00022737"/>
    </source>
</evidence>
<dbReference type="InterPro" id="IPR036770">
    <property type="entry name" value="Ankyrin_rpt-contain_sf"/>
</dbReference>
<feature type="non-terminal residue" evidence="4">
    <location>
        <position position="1"/>
    </location>
</feature>
<feature type="repeat" description="ANK" evidence="3">
    <location>
        <begin position="25"/>
        <end position="57"/>
    </location>
</feature>
<evidence type="ECO:0000313" key="5">
    <source>
        <dbReference type="Proteomes" id="UP001497497"/>
    </source>
</evidence>
<dbReference type="Gene3D" id="1.25.40.20">
    <property type="entry name" value="Ankyrin repeat-containing domain"/>
    <property type="match status" value="1"/>
</dbReference>
<name>A0AAV2HBF7_LYMST</name>
<evidence type="ECO:0000313" key="4">
    <source>
        <dbReference type="EMBL" id="CAL1531136.1"/>
    </source>
</evidence>
<sequence>GRINTCRLLLSCPNGSIMKNEADGAGMTALHLAAQNGHLKILTILIQRGALIVRDNKDNTPLHRAAENGHTACVHLLLAMHGVLLDCLNLDGNTALHLSASNGHAAVVRMLLTAGAGLIYNASGRGFFDDVISKGHLSVAEAVVNHERYPLLISLVFC</sequence>
<keyword evidence="5" id="KW-1185">Reference proteome</keyword>
<organism evidence="4 5">
    <name type="scientific">Lymnaea stagnalis</name>
    <name type="common">Great pond snail</name>
    <name type="synonym">Helix stagnalis</name>
    <dbReference type="NCBI Taxonomy" id="6523"/>
    <lineage>
        <taxon>Eukaryota</taxon>
        <taxon>Metazoa</taxon>
        <taxon>Spiralia</taxon>
        <taxon>Lophotrochozoa</taxon>
        <taxon>Mollusca</taxon>
        <taxon>Gastropoda</taxon>
        <taxon>Heterobranchia</taxon>
        <taxon>Euthyneura</taxon>
        <taxon>Panpulmonata</taxon>
        <taxon>Hygrophila</taxon>
        <taxon>Lymnaeoidea</taxon>
        <taxon>Lymnaeidae</taxon>
        <taxon>Lymnaea</taxon>
    </lineage>
</organism>
<feature type="repeat" description="ANK" evidence="3">
    <location>
        <begin position="57"/>
        <end position="78"/>
    </location>
</feature>
<accession>A0AAV2HBF7</accession>
<dbReference type="Proteomes" id="UP001497497">
    <property type="component" value="Unassembled WGS sequence"/>
</dbReference>